<evidence type="ECO:0000256" key="1">
    <source>
        <dbReference type="ARBA" id="ARBA00022801"/>
    </source>
</evidence>
<evidence type="ECO:0000259" key="3">
    <source>
        <dbReference type="PROSITE" id="PS51782"/>
    </source>
</evidence>
<dbReference type="Pfam" id="PF00704">
    <property type="entry name" value="Glyco_hydro_18"/>
    <property type="match status" value="1"/>
</dbReference>
<dbReference type="InterPro" id="IPR029070">
    <property type="entry name" value="Chitinase_insertion_sf"/>
</dbReference>
<dbReference type="CDD" id="cd02874">
    <property type="entry name" value="GH18_CFLE_spore_hydrolase"/>
    <property type="match status" value="1"/>
</dbReference>
<protein>
    <submittedName>
        <fullName evidence="5">Spore gernimation protein</fullName>
    </submittedName>
</protein>
<dbReference type="GO" id="GO:0070492">
    <property type="term" value="F:oligosaccharide binding"/>
    <property type="evidence" value="ECO:0007669"/>
    <property type="project" value="TreeGrafter"/>
</dbReference>
<dbReference type="InterPro" id="IPR041704">
    <property type="entry name" value="CFLE_GH18"/>
</dbReference>
<keyword evidence="6" id="KW-1185">Reference proteome</keyword>
<dbReference type="GO" id="GO:0016798">
    <property type="term" value="F:hydrolase activity, acting on glycosyl bonds"/>
    <property type="evidence" value="ECO:0007669"/>
    <property type="project" value="UniProtKB-KW"/>
</dbReference>
<name>A0A3D8GQG3_9BACI</name>
<dbReference type="AlphaFoldDB" id="A0A3D8GQG3"/>
<dbReference type="InterPro" id="IPR017853">
    <property type="entry name" value="GH"/>
</dbReference>
<organism evidence="5 6">
    <name type="scientific">Neobacillus piezotolerans</name>
    <dbReference type="NCBI Taxonomy" id="2259171"/>
    <lineage>
        <taxon>Bacteria</taxon>
        <taxon>Bacillati</taxon>
        <taxon>Bacillota</taxon>
        <taxon>Bacilli</taxon>
        <taxon>Bacillales</taxon>
        <taxon>Bacillaceae</taxon>
        <taxon>Neobacillus</taxon>
    </lineage>
</organism>
<evidence type="ECO:0000313" key="5">
    <source>
        <dbReference type="EMBL" id="RDU36567.1"/>
    </source>
</evidence>
<dbReference type="Gene3D" id="3.10.350.10">
    <property type="entry name" value="LysM domain"/>
    <property type="match status" value="3"/>
</dbReference>
<dbReference type="SUPFAM" id="SSF54106">
    <property type="entry name" value="LysM domain"/>
    <property type="match status" value="3"/>
</dbReference>
<evidence type="ECO:0000313" key="6">
    <source>
        <dbReference type="Proteomes" id="UP000257144"/>
    </source>
</evidence>
<dbReference type="Gene3D" id="3.10.50.10">
    <property type="match status" value="1"/>
</dbReference>
<evidence type="ECO:0000259" key="4">
    <source>
        <dbReference type="PROSITE" id="PS51910"/>
    </source>
</evidence>
<dbReference type="InterPro" id="IPR011583">
    <property type="entry name" value="Chitinase_II/V-like_cat"/>
</dbReference>
<feature type="domain" description="GH18" evidence="4">
    <location>
        <begin position="151"/>
        <end position="472"/>
    </location>
</feature>
<dbReference type="Gene3D" id="3.20.20.80">
    <property type="entry name" value="Glycosidases"/>
    <property type="match status" value="1"/>
</dbReference>
<dbReference type="SMART" id="SM00257">
    <property type="entry name" value="LysM"/>
    <property type="match status" value="3"/>
</dbReference>
<dbReference type="Proteomes" id="UP000257144">
    <property type="component" value="Unassembled WGS sequence"/>
</dbReference>
<sequence>MIIHTVERGDTLWKIASRYRVAIPEIVEANGLADASRLAIGQALLIPSPDILHTVKSGDVLWAIAQRYGISVEAIVKENGIENPSSIYPGTVLRIPPIRHTVHSGEALWQIARQYGTTAEEIIRKNTIQNPNLIYPGTVLVIPRRKPVIETNSFTYHSDETATRLVGEVASELTYIAPFAYVIQPDGSLVLYMKDDTDAIQAGLEKGAIPMMSITNFTSTQAGENIAHAVLSSAEHREKLLANILSVMKAKGYRGLNIDFENVLPGDRELYNQFLERAVALLHQNGYFVSTSLAPKISGEQKGLLYEAHDYPAHGRIADFTVLMTYEWGYRLGPPQAVSPLNEIRRVLDYAVTVMPRDKIMMGFQLYARDWIIPHVQGKEAETYSPQEAVNRAIKYGAAIQYDVAAASPYFRYTDEQGRRHEVWFEDARSAQAKFDLVKQYNLRGISYWVLGYPFSQNWVLLADTFTIRKKT</sequence>
<evidence type="ECO:0000256" key="2">
    <source>
        <dbReference type="ARBA" id="ARBA00023295"/>
    </source>
</evidence>
<dbReference type="GO" id="GO:0005975">
    <property type="term" value="P:carbohydrate metabolic process"/>
    <property type="evidence" value="ECO:0007669"/>
    <property type="project" value="InterPro"/>
</dbReference>
<comment type="caution">
    <text evidence="5">The sequence shown here is derived from an EMBL/GenBank/DDBJ whole genome shotgun (WGS) entry which is preliminary data.</text>
</comment>
<feature type="domain" description="LysM" evidence="3">
    <location>
        <begin position="51"/>
        <end position="95"/>
    </location>
</feature>
<dbReference type="EMBL" id="QNQT01000005">
    <property type="protein sequence ID" value="RDU36567.1"/>
    <property type="molecule type" value="Genomic_DNA"/>
</dbReference>
<dbReference type="InterPro" id="IPR036779">
    <property type="entry name" value="LysM_dom_sf"/>
</dbReference>
<dbReference type="PROSITE" id="PS51782">
    <property type="entry name" value="LYSM"/>
    <property type="match status" value="3"/>
</dbReference>
<dbReference type="GO" id="GO:0008061">
    <property type="term" value="F:chitin binding"/>
    <property type="evidence" value="ECO:0007669"/>
    <property type="project" value="InterPro"/>
</dbReference>
<dbReference type="InterPro" id="IPR018392">
    <property type="entry name" value="LysM"/>
</dbReference>
<dbReference type="SMART" id="SM00636">
    <property type="entry name" value="Glyco_18"/>
    <property type="match status" value="1"/>
</dbReference>
<dbReference type="GO" id="GO:0012505">
    <property type="term" value="C:endomembrane system"/>
    <property type="evidence" value="ECO:0007669"/>
    <property type="project" value="TreeGrafter"/>
</dbReference>
<dbReference type="RefSeq" id="WP_115452560.1">
    <property type="nucleotide sequence ID" value="NZ_QNQT01000005.1"/>
</dbReference>
<reference evidence="5 6" key="1">
    <citation type="submission" date="2018-07" db="EMBL/GenBank/DDBJ databases">
        <title>Bacillus sp. YLB-04 draft genome sequence.</title>
        <authorList>
            <person name="Yu L."/>
            <person name="Tang X."/>
        </authorList>
    </citation>
    <scope>NUCLEOTIDE SEQUENCE [LARGE SCALE GENOMIC DNA]</scope>
    <source>
        <strain evidence="5 6">YLB-04</strain>
    </source>
</reference>
<dbReference type="OrthoDB" id="9769314at2"/>
<gene>
    <name evidence="5" type="ORF">DRW41_13665</name>
</gene>
<accession>A0A3D8GQG3</accession>
<dbReference type="PANTHER" id="PTHR46066:SF2">
    <property type="entry name" value="CHITINASE DOMAIN-CONTAINING PROTEIN 1"/>
    <property type="match status" value="1"/>
</dbReference>
<feature type="domain" description="LysM" evidence="3">
    <location>
        <begin position="2"/>
        <end position="46"/>
    </location>
</feature>
<feature type="domain" description="LysM" evidence="3">
    <location>
        <begin position="98"/>
        <end position="142"/>
    </location>
</feature>
<keyword evidence="2" id="KW-0326">Glycosidase</keyword>
<dbReference type="PANTHER" id="PTHR46066">
    <property type="entry name" value="CHITINASE DOMAIN-CONTAINING PROTEIN 1 FAMILY MEMBER"/>
    <property type="match status" value="1"/>
</dbReference>
<dbReference type="CDD" id="cd00118">
    <property type="entry name" value="LysM"/>
    <property type="match status" value="3"/>
</dbReference>
<dbReference type="SUPFAM" id="SSF51445">
    <property type="entry name" value="(Trans)glycosidases"/>
    <property type="match status" value="1"/>
</dbReference>
<keyword evidence="1" id="KW-0378">Hydrolase</keyword>
<dbReference type="Pfam" id="PF01476">
    <property type="entry name" value="LysM"/>
    <property type="match status" value="3"/>
</dbReference>
<proteinExistence type="predicted"/>
<dbReference type="InterPro" id="IPR001223">
    <property type="entry name" value="Glyco_hydro18_cat"/>
</dbReference>
<dbReference type="PROSITE" id="PS51910">
    <property type="entry name" value="GH18_2"/>
    <property type="match status" value="1"/>
</dbReference>